<proteinExistence type="predicted"/>
<evidence type="ECO:0000313" key="1">
    <source>
        <dbReference type="EMBL" id="EFE21263.1"/>
    </source>
</evidence>
<dbReference type="AlphaFoldDB" id="D4FAC1"/>
<dbReference type="EMBL" id="ADGK01000291">
    <property type="protein sequence ID" value="EFE21263.1"/>
    <property type="molecule type" value="Genomic_DNA"/>
</dbReference>
<dbReference type="Proteomes" id="UP000003692">
    <property type="component" value="Unassembled WGS sequence"/>
</dbReference>
<accession>D4FAC1</accession>
<protein>
    <submittedName>
        <fullName evidence="1">Uncharacterized protein</fullName>
    </submittedName>
</protein>
<evidence type="ECO:0000313" key="2">
    <source>
        <dbReference type="Proteomes" id="UP000003692"/>
    </source>
</evidence>
<sequence length="54" mass="6120">MTAWDARFRKGEDDNTILMPAISLSATGWRRPPVARTSFSLYAASVHRRCSDHL</sequence>
<organism evidence="1 2">
    <name type="scientific">Edwardsiella tarda ATCC 23685</name>
    <dbReference type="NCBI Taxonomy" id="500638"/>
    <lineage>
        <taxon>Bacteria</taxon>
        <taxon>Pseudomonadati</taxon>
        <taxon>Pseudomonadota</taxon>
        <taxon>Gammaproteobacteria</taxon>
        <taxon>Enterobacterales</taxon>
        <taxon>Hafniaceae</taxon>
        <taxon>Edwardsiella</taxon>
    </lineage>
</organism>
<gene>
    <name evidence="1" type="ORF">EDWATA_03739</name>
</gene>
<comment type="caution">
    <text evidence="1">The sequence shown here is derived from an EMBL/GenBank/DDBJ whole genome shotgun (WGS) entry which is preliminary data.</text>
</comment>
<dbReference type="HOGENOM" id="CLU_3042945_0_0_6"/>
<name>D4FAC1_EDWTA</name>
<reference evidence="1 2" key="1">
    <citation type="submission" date="2010-02" db="EMBL/GenBank/DDBJ databases">
        <authorList>
            <person name="Weinstock G."/>
            <person name="Sodergren E."/>
            <person name="Clifton S."/>
            <person name="Fulton L."/>
            <person name="Fulton B."/>
            <person name="Courtney L."/>
            <person name="Fronick C."/>
            <person name="Harrison M."/>
            <person name="Strong C."/>
            <person name="Farmer C."/>
            <person name="Delahaunty K."/>
            <person name="Markovic C."/>
            <person name="Hall O."/>
            <person name="Minx P."/>
            <person name="Tomlinson C."/>
            <person name="Mitreva M."/>
            <person name="Nelson J."/>
            <person name="Hou S."/>
            <person name="Wollam A."/>
            <person name="Pepin K.H."/>
            <person name="Johnson M."/>
            <person name="Bhonagiri V."/>
            <person name="Zhang X."/>
            <person name="Suruliraj S."/>
            <person name="Warren W."/>
            <person name="Chinwalla A."/>
            <person name="Mardis E.R."/>
            <person name="Wilson R.K."/>
        </authorList>
    </citation>
    <scope>NUCLEOTIDE SEQUENCE [LARGE SCALE GENOMIC DNA]</scope>
    <source>
        <strain evidence="1 2">ATCC 23685</strain>
    </source>
</reference>